<dbReference type="Pfam" id="PF00554">
    <property type="entry name" value="RHD_DNA_bind"/>
    <property type="match status" value="1"/>
</dbReference>
<dbReference type="InterPro" id="IPR037059">
    <property type="entry name" value="RHD_DNA_bind_dom_sf"/>
</dbReference>
<dbReference type="Pfam" id="PF16179">
    <property type="entry name" value="RHD_dimer"/>
    <property type="match status" value="1"/>
</dbReference>
<comment type="subcellular location">
    <subcellularLocation>
        <location evidence="2">Cytoplasm</location>
    </subcellularLocation>
    <subcellularLocation>
        <location evidence="1">Nucleus</location>
    </subcellularLocation>
</comment>
<dbReference type="Gene3D" id="2.60.40.340">
    <property type="entry name" value="Rel homology domain (RHD), DNA-binding domain"/>
    <property type="match status" value="1"/>
</dbReference>
<evidence type="ECO:0000259" key="10">
    <source>
        <dbReference type="PROSITE" id="PS50254"/>
    </source>
</evidence>
<organism evidence="11 12">
    <name type="scientific">Mytilus galloprovincialis</name>
    <name type="common">Mediterranean mussel</name>
    <dbReference type="NCBI Taxonomy" id="29158"/>
    <lineage>
        <taxon>Eukaryota</taxon>
        <taxon>Metazoa</taxon>
        <taxon>Spiralia</taxon>
        <taxon>Lophotrochozoa</taxon>
        <taxon>Mollusca</taxon>
        <taxon>Bivalvia</taxon>
        <taxon>Autobranchia</taxon>
        <taxon>Pteriomorphia</taxon>
        <taxon>Mytilida</taxon>
        <taxon>Mytiloidea</taxon>
        <taxon>Mytilidae</taxon>
        <taxon>Mytilinae</taxon>
        <taxon>Mytilus</taxon>
    </lineage>
</organism>
<dbReference type="GO" id="GO:0005634">
    <property type="term" value="C:nucleus"/>
    <property type="evidence" value="ECO:0007669"/>
    <property type="project" value="UniProtKB-SubCell"/>
</dbReference>
<dbReference type="SUPFAM" id="SSF141571">
    <property type="entry name" value="Pentapeptide repeat-like"/>
    <property type="match status" value="1"/>
</dbReference>
<dbReference type="EMBL" id="UYJE01005609">
    <property type="protein sequence ID" value="VDI38647.1"/>
    <property type="molecule type" value="Genomic_DNA"/>
</dbReference>
<keyword evidence="12" id="KW-1185">Reference proteome</keyword>
<keyword evidence="5" id="KW-0805">Transcription regulation</keyword>
<dbReference type="SUPFAM" id="SSF49417">
    <property type="entry name" value="p53-like transcription factors"/>
    <property type="match status" value="1"/>
</dbReference>
<feature type="compositionally biased region" description="Polar residues" evidence="9">
    <location>
        <begin position="699"/>
        <end position="725"/>
    </location>
</feature>
<feature type="compositionally biased region" description="Low complexity" evidence="9">
    <location>
        <begin position="1363"/>
        <end position="1380"/>
    </location>
</feature>
<feature type="region of interest" description="Disordered" evidence="9">
    <location>
        <begin position="697"/>
        <end position="725"/>
    </location>
</feature>
<dbReference type="Gene3D" id="2.60.40.10">
    <property type="entry name" value="Immunoglobulins"/>
    <property type="match status" value="1"/>
</dbReference>
<name>A0A8B6ET35_MYTGA</name>
<evidence type="ECO:0000256" key="7">
    <source>
        <dbReference type="ARBA" id="ARBA00023163"/>
    </source>
</evidence>
<dbReference type="PANTHER" id="PTHR12533:SF7">
    <property type="entry name" value="NFAT NUCLEAR FACTOR, ISOFORM B"/>
    <property type="match status" value="1"/>
</dbReference>
<dbReference type="Proteomes" id="UP000596742">
    <property type="component" value="Unassembled WGS sequence"/>
</dbReference>
<reference evidence="11" key="1">
    <citation type="submission" date="2018-11" db="EMBL/GenBank/DDBJ databases">
        <authorList>
            <person name="Alioto T."/>
            <person name="Alioto T."/>
        </authorList>
    </citation>
    <scope>NUCLEOTIDE SEQUENCE</scope>
</reference>
<evidence type="ECO:0000313" key="12">
    <source>
        <dbReference type="Proteomes" id="UP000596742"/>
    </source>
</evidence>
<dbReference type="InterPro" id="IPR011539">
    <property type="entry name" value="RHD_DNA_bind_dom"/>
</dbReference>
<feature type="compositionally biased region" description="Low complexity" evidence="9">
    <location>
        <begin position="1398"/>
        <end position="1408"/>
    </location>
</feature>
<evidence type="ECO:0000256" key="3">
    <source>
        <dbReference type="ARBA" id="ARBA00022490"/>
    </source>
</evidence>
<evidence type="ECO:0000256" key="9">
    <source>
        <dbReference type="SAM" id="MobiDB-lite"/>
    </source>
</evidence>
<dbReference type="InterPro" id="IPR008967">
    <property type="entry name" value="p53-like_TF_DNA-bd_sf"/>
</dbReference>
<sequence>MKYEDHLVNLEARKDKFTTQKDLLAIDQSVFRTPESPTCIGLTCSNPLTVKVDQTDSPHTNSQISSPQSVHCTSPLSDPFISSTSNLVDSDFNLLSSGQNLTSFSSAITHPTTSTKGNSGMHVEQLLTCSVSTNMIPRICSPQDSLISSPVNGSDTILSSPDGNVMDSANTEYTLLDRAGRFNINDSDSPNFDGVRFDHENDHGFEQLLDYVVTDSDSHKVPKVRRDSDAPSSINKEDVTVDKLFEADLANSTAEFSFSKFGSEVSQGIFTFGGNKPSGADTTSTNTTLLVTSAISAPTLTTISTTAPVTPITRSQRGRHLKEPSLCQQYPSRTDKYELRILEQPEEQHRARYLTEGSRGAIKNVSQEGNPAVKLFGEVDNATLQVFIGNDQGRVKPHAFYQACKVCGKNSTPCQEREIDGTIVIEMEMDTANEKTCSIDNVGILKLRNADVENRVGIQKAKKKSTKARLIFRVQFQKPDGNIQILQIASRSINCTQPIGQPEICKMSSRECIVNGNAEMIMIGKNFMKGTKVFFQELNGEDGPVVWEKESELDKDFFQPTHLVCTIPPYSDTSVANKITVQVVVRCSGKQSEPQTFTYTPVFQVKQETPMETDDEPVQQNPGPLNITIAPEALRLNQQLQESLATSHGKFLLPDGTVPGVTSMQVDQHSSDQKPVDPGHEEQPIFLQETKTITEQHDNGQFTNPHNNTEPISLNPHNNTEPISLNTSDLNSILKSLDDKPLTLQEMLSHPTQISCPSSFPPISNVMSLNISVANSDQTNHLTNASPVQQHSEVTSPQQPVNSPLVNALSSTQGFSGMMFNSLPNNQPQSYENTGVYGVNNSEVKSPKLEQSDSDKVMTSTESDKTFEQIIGNANNQHDFISSQNNTEIISNFHSDLNSCQNIPQSPGNNQNLHQTLGSDQNLQQTLGSNQNLHQTLGSDQNLQQTLGSNQNLQQTLGSNQNLQQTLGSNQNLQQTFGSGQNLQQTLGSDQNLQQTLGNNQNLQQTLGSGQNLQQTLGSDQNLQQTLGSNQNLQQTFGSDQNLQQTFGSGQNLHQTLSNNDSLHQTLGSGQTLTNSPDLRQNIQQNVICVNFSTTQNTPTVSNIQNSAQVLQGFQDIQNNTQLQGFSNLNNVPQQKQNIVMAQHMTNHEVFTPEFTVNTSEQNVPSYYVNTRQTEQVNVLQGFTNSDTSVNTSDLKTEQGYNSLSTPSNVNTNTVSVASADNTGQQSGYSDVAMRLLQQLLTKSTNSTTSVTSQVPYSSQSTSNMLYSSAPRIQPAIFTGIQSSPSTLNIPTTALQQSISSPYPQPRVQISNQGLLHHILSQGLVDKKPEVSEMSTTSSVNVKPEVQQLDSLRLQAMAQQVQQQAQQAQNSQQTSNGNQSRGPQIIVLGGNSSMPVQNPTNSTPAAGAASAPPILILAGGGGDNNNAQSQVENILRSILGSLKPGQ</sequence>
<dbReference type="SMART" id="SM00429">
    <property type="entry name" value="IPT"/>
    <property type="match status" value="1"/>
</dbReference>
<dbReference type="GO" id="GO:0000981">
    <property type="term" value="F:DNA-binding transcription factor activity, RNA polymerase II-specific"/>
    <property type="evidence" value="ECO:0007669"/>
    <property type="project" value="TreeGrafter"/>
</dbReference>
<dbReference type="InterPro" id="IPR014756">
    <property type="entry name" value="Ig_E-set"/>
</dbReference>
<evidence type="ECO:0000256" key="6">
    <source>
        <dbReference type="ARBA" id="ARBA00023125"/>
    </source>
</evidence>
<dbReference type="InterPro" id="IPR032397">
    <property type="entry name" value="RHD_dimer"/>
</dbReference>
<accession>A0A8B6ET35</accession>
<feature type="region of interest" description="Disordered" evidence="9">
    <location>
        <begin position="1363"/>
        <end position="1408"/>
    </location>
</feature>
<dbReference type="InterPro" id="IPR013783">
    <property type="entry name" value="Ig-like_fold"/>
</dbReference>
<dbReference type="GO" id="GO:0000978">
    <property type="term" value="F:RNA polymerase II cis-regulatory region sequence-specific DNA binding"/>
    <property type="evidence" value="ECO:0007669"/>
    <property type="project" value="TreeGrafter"/>
</dbReference>
<keyword evidence="3" id="KW-0963">Cytoplasm</keyword>
<dbReference type="InterPro" id="IPR008366">
    <property type="entry name" value="NFAT"/>
</dbReference>
<evidence type="ECO:0000256" key="1">
    <source>
        <dbReference type="ARBA" id="ARBA00004123"/>
    </source>
</evidence>
<evidence type="ECO:0000256" key="5">
    <source>
        <dbReference type="ARBA" id="ARBA00023015"/>
    </source>
</evidence>
<dbReference type="PROSITE" id="PS50254">
    <property type="entry name" value="REL_2"/>
    <property type="match status" value="1"/>
</dbReference>
<dbReference type="InterPro" id="IPR002909">
    <property type="entry name" value="IPT_dom"/>
</dbReference>
<dbReference type="OrthoDB" id="5346094at2759"/>
<evidence type="ECO:0000256" key="8">
    <source>
        <dbReference type="ARBA" id="ARBA00023242"/>
    </source>
</evidence>
<proteinExistence type="predicted"/>
<dbReference type="PANTHER" id="PTHR12533">
    <property type="entry name" value="NFAT"/>
    <property type="match status" value="1"/>
</dbReference>
<keyword evidence="7" id="KW-0804">Transcription</keyword>
<dbReference type="PRINTS" id="PR01789">
    <property type="entry name" value="NUCFACTORATC"/>
</dbReference>
<dbReference type="SUPFAM" id="SSF81296">
    <property type="entry name" value="E set domains"/>
    <property type="match status" value="1"/>
</dbReference>
<protein>
    <submittedName>
        <fullName evidence="11">Nuclear factor of activated T-cells 5</fullName>
    </submittedName>
</protein>
<keyword evidence="6" id="KW-0238">DNA-binding</keyword>
<feature type="domain" description="RHD" evidence="10">
    <location>
        <begin position="321"/>
        <end position="500"/>
    </location>
</feature>
<gene>
    <name evidence="11" type="ORF">MGAL_10B092959</name>
</gene>
<comment type="caution">
    <text evidence="11">The sequence shown here is derived from an EMBL/GenBank/DDBJ whole genome shotgun (WGS) entry which is preliminary data.</text>
</comment>
<dbReference type="FunFam" id="2.60.40.340:FF:000002">
    <property type="entry name" value="Nuclear factor of activated T-cells 5, tonicity-responsive"/>
    <property type="match status" value="1"/>
</dbReference>
<evidence type="ECO:0000313" key="11">
    <source>
        <dbReference type="EMBL" id="VDI38647.1"/>
    </source>
</evidence>
<keyword evidence="4" id="KW-0597">Phosphoprotein</keyword>
<dbReference type="GO" id="GO:0005737">
    <property type="term" value="C:cytoplasm"/>
    <property type="evidence" value="ECO:0007669"/>
    <property type="project" value="UniProtKB-SubCell"/>
</dbReference>
<evidence type="ECO:0000256" key="2">
    <source>
        <dbReference type="ARBA" id="ARBA00004496"/>
    </source>
</evidence>
<evidence type="ECO:0000256" key="4">
    <source>
        <dbReference type="ARBA" id="ARBA00022553"/>
    </source>
</evidence>
<keyword evidence="8" id="KW-0539">Nucleus</keyword>
<dbReference type="GO" id="GO:0005667">
    <property type="term" value="C:transcription regulator complex"/>
    <property type="evidence" value="ECO:0007669"/>
    <property type="project" value="TreeGrafter"/>
</dbReference>